<dbReference type="CDD" id="cd06587">
    <property type="entry name" value="VOC"/>
    <property type="match status" value="1"/>
</dbReference>
<dbReference type="Proteomes" id="UP001072034">
    <property type="component" value="Unassembled WGS sequence"/>
</dbReference>
<evidence type="ECO:0000313" key="1">
    <source>
        <dbReference type="EMBL" id="MCZ0859229.1"/>
    </source>
</evidence>
<name>A0ABT4IBV2_9ACTO</name>
<dbReference type="EMBL" id="JAPTMY010000043">
    <property type="protein sequence ID" value="MCZ0859229.1"/>
    <property type="molecule type" value="Genomic_DNA"/>
</dbReference>
<dbReference type="InterPro" id="IPR029068">
    <property type="entry name" value="Glyas_Bleomycin-R_OHBP_Dase"/>
</dbReference>
<accession>A0ABT4IBV2</accession>
<sequence>MVEPLRLDNVILQVPDVGAAVQWYRCTAGLTPVLVTPEVAVLHPADGGAGVVLRRGDGAGRSTVWFEVADAAAAGHELGVEPFEIGTGLCAQVRDPWGNTVGFADYSTAGRGGAPG</sequence>
<evidence type="ECO:0000313" key="2">
    <source>
        <dbReference type="Proteomes" id="UP001072034"/>
    </source>
</evidence>
<gene>
    <name evidence="1" type="ORF">OHJ16_14395</name>
</gene>
<reference evidence="1" key="1">
    <citation type="submission" date="2022-10" db="EMBL/GenBank/DDBJ databases">
        <title>Genome sequence of Actinomyces israelii ATCC 10048.</title>
        <authorList>
            <person name="Watt R.M."/>
            <person name="Tong W.M."/>
        </authorList>
    </citation>
    <scope>NUCLEOTIDE SEQUENCE</scope>
    <source>
        <strain evidence="1">ATCC 10048</strain>
    </source>
</reference>
<protein>
    <submittedName>
        <fullName evidence="1">VOC family protein</fullName>
    </submittedName>
</protein>
<proteinExistence type="predicted"/>
<organism evidence="1 2">
    <name type="scientific">Actinomyces israelii</name>
    <dbReference type="NCBI Taxonomy" id="1659"/>
    <lineage>
        <taxon>Bacteria</taxon>
        <taxon>Bacillati</taxon>
        <taxon>Actinomycetota</taxon>
        <taxon>Actinomycetes</taxon>
        <taxon>Actinomycetales</taxon>
        <taxon>Actinomycetaceae</taxon>
        <taxon>Actinomyces</taxon>
    </lineage>
</organism>
<dbReference type="SUPFAM" id="SSF54593">
    <property type="entry name" value="Glyoxalase/Bleomycin resistance protein/Dihydroxybiphenyl dioxygenase"/>
    <property type="match status" value="1"/>
</dbReference>
<dbReference type="Gene3D" id="3.10.180.10">
    <property type="entry name" value="2,3-Dihydroxybiphenyl 1,2-Dioxygenase, domain 1"/>
    <property type="match status" value="1"/>
</dbReference>
<comment type="caution">
    <text evidence="1">The sequence shown here is derived from an EMBL/GenBank/DDBJ whole genome shotgun (WGS) entry which is preliminary data.</text>
</comment>
<keyword evidence="2" id="KW-1185">Reference proteome</keyword>
<dbReference type="RefSeq" id="WP_268918490.1">
    <property type="nucleotide sequence ID" value="NZ_JAPTMY010000043.1"/>
</dbReference>